<feature type="domain" description="HTH cro/C1-type" evidence="1">
    <location>
        <begin position="34"/>
        <end position="84"/>
    </location>
</feature>
<evidence type="ECO:0000313" key="3">
    <source>
        <dbReference type="Proteomes" id="UP001500630"/>
    </source>
</evidence>
<dbReference type="CDD" id="cd00093">
    <property type="entry name" value="HTH_XRE"/>
    <property type="match status" value="1"/>
</dbReference>
<dbReference type="Pfam" id="PF13560">
    <property type="entry name" value="HTH_31"/>
    <property type="match status" value="1"/>
</dbReference>
<gene>
    <name evidence="2" type="ORF">GCM10022419_055590</name>
</gene>
<dbReference type="PROSITE" id="PS50943">
    <property type="entry name" value="HTH_CROC1"/>
    <property type="match status" value="1"/>
</dbReference>
<accession>A0ABP6XI55</accession>
<dbReference type="RefSeq" id="WP_345566202.1">
    <property type="nucleotide sequence ID" value="NZ_BAABDQ010000012.1"/>
</dbReference>
<name>A0ABP6XI55_9ACTN</name>
<proteinExistence type="predicted"/>
<dbReference type="InterPro" id="IPR001387">
    <property type="entry name" value="Cro/C1-type_HTH"/>
</dbReference>
<evidence type="ECO:0000313" key="2">
    <source>
        <dbReference type="EMBL" id="GAA3567660.1"/>
    </source>
</evidence>
<comment type="caution">
    <text evidence="2">The sequence shown here is derived from an EMBL/GenBank/DDBJ whole genome shotgun (WGS) entry which is preliminary data.</text>
</comment>
<dbReference type="InterPro" id="IPR010982">
    <property type="entry name" value="Lambda_DNA-bd_dom_sf"/>
</dbReference>
<dbReference type="InterPro" id="IPR041413">
    <property type="entry name" value="MLTR_LBD"/>
</dbReference>
<organism evidence="2 3">
    <name type="scientific">Nonomuraea rosea</name>
    <dbReference type="NCBI Taxonomy" id="638574"/>
    <lineage>
        <taxon>Bacteria</taxon>
        <taxon>Bacillati</taxon>
        <taxon>Actinomycetota</taxon>
        <taxon>Actinomycetes</taxon>
        <taxon>Streptosporangiales</taxon>
        <taxon>Streptosporangiaceae</taxon>
        <taxon>Nonomuraea</taxon>
    </lineage>
</organism>
<dbReference type="Pfam" id="PF17765">
    <property type="entry name" value="MLTR_LBD"/>
    <property type="match status" value="1"/>
</dbReference>
<dbReference type="PANTHER" id="PTHR35010">
    <property type="entry name" value="BLL4672 PROTEIN-RELATED"/>
    <property type="match status" value="1"/>
</dbReference>
<reference evidence="3" key="1">
    <citation type="journal article" date="2019" name="Int. J. Syst. Evol. Microbiol.">
        <title>The Global Catalogue of Microorganisms (GCM) 10K type strain sequencing project: providing services to taxonomists for standard genome sequencing and annotation.</title>
        <authorList>
            <consortium name="The Broad Institute Genomics Platform"/>
            <consortium name="The Broad Institute Genome Sequencing Center for Infectious Disease"/>
            <person name="Wu L."/>
            <person name="Ma J."/>
        </authorList>
    </citation>
    <scope>NUCLEOTIDE SEQUENCE [LARGE SCALE GENOMIC DNA]</scope>
    <source>
        <strain evidence="3">JCM 17326</strain>
    </source>
</reference>
<dbReference type="Gene3D" id="3.30.450.180">
    <property type="match status" value="1"/>
</dbReference>
<dbReference type="PANTHER" id="PTHR35010:SF2">
    <property type="entry name" value="BLL4672 PROTEIN"/>
    <property type="match status" value="1"/>
</dbReference>
<sequence>MSRNALPSELGDFLKARRRELSPAAAGQPGTGRRRVKGLRREEVAMLASISTDYYTRLEQGRRQASEPVLDAIARVLQLSDDERVYLFELSGKDAARPRGRAGQRVLPQLRRLLDDLATTPAVVLGRRTDILAWNPMAAALFTDFAGIPEEQRNFVRLVFTDPAFRTLYPDWDHVARSCVAQLRMEAARDAQDPRLTELVAELSARDQDFRQWWGAHHVAIRGTGDKSLRHPIAGDLTLDWSNLTCTADPDQQLVILTAEPGTPSHDGLRVLAARVSAS</sequence>
<dbReference type="SUPFAM" id="SSF47413">
    <property type="entry name" value="lambda repressor-like DNA-binding domains"/>
    <property type="match status" value="1"/>
</dbReference>
<keyword evidence="3" id="KW-1185">Reference proteome</keyword>
<dbReference type="SMART" id="SM00530">
    <property type="entry name" value="HTH_XRE"/>
    <property type="match status" value="1"/>
</dbReference>
<protein>
    <submittedName>
        <fullName evidence="2">Helix-turn-helix domain-containing protein</fullName>
    </submittedName>
</protein>
<evidence type="ECO:0000259" key="1">
    <source>
        <dbReference type="PROSITE" id="PS50943"/>
    </source>
</evidence>
<dbReference type="EMBL" id="BAABDQ010000012">
    <property type="protein sequence ID" value="GAA3567660.1"/>
    <property type="molecule type" value="Genomic_DNA"/>
</dbReference>
<dbReference type="Proteomes" id="UP001500630">
    <property type="component" value="Unassembled WGS sequence"/>
</dbReference>
<dbReference type="Gene3D" id="1.10.260.40">
    <property type="entry name" value="lambda repressor-like DNA-binding domains"/>
    <property type="match status" value="1"/>
</dbReference>